<feature type="compositionally biased region" description="Polar residues" evidence="1">
    <location>
        <begin position="462"/>
        <end position="480"/>
    </location>
</feature>
<evidence type="ECO:0000256" key="1">
    <source>
        <dbReference type="SAM" id="MobiDB-lite"/>
    </source>
</evidence>
<evidence type="ECO:0000313" key="2">
    <source>
        <dbReference type="EMBL" id="GEM06391.1"/>
    </source>
</evidence>
<sequence length="583" mass="64889">MPGPPRLPLDPYPQFLLSSLDFDLDNLDQLHPYQLALVHFSPLATPAQRLRADVLWWQKRREAIQGSDEEVGLREVSAGLRQMKRAREWLEGKVPGSKQMRETAVQTDPPAPPPQDSSTRPTPATTVTPVPVDLPPSPSPQPTQPSNTAQTLGASTPLSLPQSTAPCPAELECHFFVLWCGDLSPRVSPLLFAHFLHRRTSKLLPFFFGIRRATTTSYHVAFRSYDDAYTAHMQLNGQAFPRMKCKIRTSIVGRSRGTFKWRHLDPETRRSWIESKSLPDKELVEQAKPAGKGITVSEAYHNELRRIEAAGQPNAERMSEADRKFAEEAREATLRWRREHWGEDFDGHSDSCATCPSEYDLDDPDRVHGVFKIVNDTKASYPDIDGPVWRPILKSPVLRSFVRAYGFLSLGLRADQMPWYRPPPPPTAPPTPPPAPLPQQSPVRPPPLLAPQTRARPPPSQPTVSQLPSRPTFTPTTSHDSYPCFAYDPGSTAPPADPVPRPGPSAYSTASAPPHNAVPPPQRAPYMPASQPYNFGGWAAQKRGAEQDQTTDPRKRPRFEISSSYGRTDADVLPRSGQPAYSL</sequence>
<dbReference type="OrthoDB" id="2525430at2759"/>
<name>A0A511K7R6_RHOTO</name>
<comment type="caution">
    <text evidence="2">The sequence shown here is derived from an EMBL/GenBank/DDBJ whole genome shotgun (WGS) entry which is preliminary data.</text>
</comment>
<feature type="compositionally biased region" description="Pro residues" evidence="1">
    <location>
        <begin position="420"/>
        <end position="449"/>
    </location>
</feature>
<gene>
    <name evidence="2" type="ORF">Rt10032_c01g0408</name>
</gene>
<feature type="compositionally biased region" description="Polar residues" evidence="1">
    <location>
        <begin position="152"/>
        <end position="163"/>
    </location>
</feature>
<feature type="compositionally biased region" description="Pro residues" evidence="1">
    <location>
        <begin position="132"/>
        <end position="143"/>
    </location>
</feature>
<accession>A0A511K7R6</accession>
<dbReference type="PRINTS" id="PR01217">
    <property type="entry name" value="PRICHEXTENSN"/>
</dbReference>
<feature type="region of interest" description="Disordered" evidence="1">
    <location>
        <begin position="419"/>
        <end position="583"/>
    </location>
</feature>
<dbReference type="EMBL" id="BJWK01000001">
    <property type="protein sequence ID" value="GEM06391.1"/>
    <property type="molecule type" value="Genomic_DNA"/>
</dbReference>
<proteinExistence type="predicted"/>
<dbReference type="InterPro" id="IPR051425">
    <property type="entry name" value="Formin_Homology"/>
</dbReference>
<reference evidence="2 3" key="1">
    <citation type="submission" date="2019-07" db="EMBL/GenBank/DDBJ databases">
        <title>Rhodotorula toruloides NBRC10032 genome sequencing.</title>
        <authorList>
            <person name="Shida Y."/>
            <person name="Takaku H."/>
            <person name="Ogasawara W."/>
            <person name="Mori K."/>
        </authorList>
    </citation>
    <scope>NUCLEOTIDE SEQUENCE [LARGE SCALE GENOMIC DNA]</scope>
    <source>
        <strain evidence="2 3">NBRC10032</strain>
    </source>
</reference>
<feature type="compositionally biased region" description="Low complexity" evidence="1">
    <location>
        <begin position="117"/>
        <end position="131"/>
    </location>
</feature>
<protein>
    <submittedName>
        <fullName evidence="2">Membrane protein</fullName>
    </submittedName>
</protein>
<evidence type="ECO:0000313" key="3">
    <source>
        <dbReference type="Proteomes" id="UP000321518"/>
    </source>
</evidence>
<dbReference type="PANTHER" id="PTHR45725">
    <property type="entry name" value="FORMIN HOMOLOGY 2 FAMILY MEMBER"/>
    <property type="match status" value="1"/>
</dbReference>
<dbReference type="Proteomes" id="UP000321518">
    <property type="component" value="Unassembled WGS sequence"/>
</dbReference>
<dbReference type="AlphaFoldDB" id="A0A511K7R6"/>
<organism evidence="2 3">
    <name type="scientific">Rhodotorula toruloides</name>
    <name type="common">Yeast</name>
    <name type="synonym">Rhodosporidium toruloides</name>
    <dbReference type="NCBI Taxonomy" id="5286"/>
    <lineage>
        <taxon>Eukaryota</taxon>
        <taxon>Fungi</taxon>
        <taxon>Dikarya</taxon>
        <taxon>Basidiomycota</taxon>
        <taxon>Pucciniomycotina</taxon>
        <taxon>Microbotryomycetes</taxon>
        <taxon>Sporidiobolales</taxon>
        <taxon>Sporidiobolaceae</taxon>
        <taxon>Rhodotorula</taxon>
    </lineage>
</organism>
<feature type="region of interest" description="Disordered" evidence="1">
    <location>
        <begin position="89"/>
        <end position="163"/>
    </location>
</feature>
<feature type="compositionally biased region" description="Basic and acidic residues" evidence="1">
    <location>
        <begin position="543"/>
        <end position="554"/>
    </location>
</feature>